<evidence type="ECO:0000256" key="4">
    <source>
        <dbReference type="SAM" id="MobiDB-lite"/>
    </source>
</evidence>
<accession>A0A7W0HLX4</accession>
<comment type="caution">
    <text evidence="6">The sequence shown here is derived from an EMBL/GenBank/DDBJ whole genome shotgun (WGS) entry which is preliminary data.</text>
</comment>
<dbReference type="Gene3D" id="3.30.1330.60">
    <property type="entry name" value="OmpA-like domain"/>
    <property type="match status" value="1"/>
</dbReference>
<dbReference type="SUPFAM" id="SSF52540">
    <property type="entry name" value="P-loop containing nucleoside triphosphate hydrolases"/>
    <property type="match status" value="1"/>
</dbReference>
<evidence type="ECO:0000256" key="2">
    <source>
        <dbReference type="ARBA" id="ARBA00023136"/>
    </source>
</evidence>
<dbReference type="InterPro" id="IPR006665">
    <property type="entry name" value="OmpA-like"/>
</dbReference>
<dbReference type="GO" id="GO:0016887">
    <property type="term" value="F:ATP hydrolysis activity"/>
    <property type="evidence" value="ECO:0007669"/>
    <property type="project" value="InterPro"/>
</dbReference>
<feature type="domain" description="OmpA-like" evidence="5">
    <location>
        <begin position="434"/>
        <end position="551"/>
    </location>
</feature>
<keyword evidence="2 3" id="KW-0472">Membrane</keyword>
<keyword evidence="7" id="KW-1185">Reference proteome</keyword>
<dbReference type="GO" id="GO:0016020">
    <property type="term" value="C:membrane"/>
    <property type="evidence" value="ECO:0007669"/>
    <property type="project" value="UniProtKB-SubCell"/>
</dbReference>
<dbReference type="SUPFAM" id="SSF103088">
    <property type="entry name" value="OmpA-like"/>
    <property type="match status" value="1"/>
</dbReference>
<gene>
    <name evidence="6" type="ORF">HNR65_003125</name>
</gene>
<dbReference type="Proteomes" id="UP000525298">
    <property type="component" value="Unassembled WGS sequence"/>
</dbReference>
<feature type="compositionally biased region" description="Polar residues" evidence="4">
    <location>
        <begin position="350"/>
        <end position="367"/>
    </location>
</feature>
<dbReference type="PANTHER" id="PTHR35894">
    <property type="entry name" value="GENERAL SECRETION PATHWAY PROTEIN A-RELATED"/>
    <property type="match status" value="1"/>
</dbReference>
<dbReference type="PRINTS" id="PR01021">
    <property type="entry name" value="OMPADOMAIN"/>
</dbReference>
<protein>
    <submittedName>
        <fullName evidence="6">General secretion pathway protein A</fullName>
    </submittedName>
</protein>
<dbReference type="InterPro" id="IPR003593">
    <property type="entry name" value="AAA+_ATPase"/>
</dbReference>
<comment type="subcellular location">
    <subcellularLocation>
        <location evidence="1">Membrane</location>
    </subcellularLocation>
</comment>
<dbReference type="Pfam" id="PF13401">
    <property type="entry name" value="AAA_22"/>
    <property type="match status" value="1"/>
</dbReference>
<dbReference type="PROSITE" id="PS51123">
    <property type="entry name" value="OMPA_2"/>
    <property type="match status" value="1"/>
</dbReference>
<dbReference type="InterPro" id="IPR036737">
    <property type="entry name" value="OmpA-like_sf"/>
</dbReference>
<evidence type="ECO:0000259" key="5">
    <source>
        <dbReference type="PROSITE" id="PS51123"/>
    </source>
</evidence>
<dbReference type="EMBL" id="JACDUS010000012">
    <property type="protein sequence ID" value="MBA2882770.1"/>
    <property type="molecule type" value="Genomic_DNA"/>
</dbReference>
<dbReference type="CDD" id="cd07185">
    <property type="entry name" value="OmpA_C-like"/>
    <property type="match status" value="1"/>
</dbReference>
<dbReference type="InterPro" id="IPR052026">
    <property type="entry name" value="ExeA_AAA_ATPase_DNA-bind"/>
</dbReference>
<evidence type="ECO:0000256" key="3">
    <source>
        <dbReference type="PROSITE-ProRule" id="PRU00473"/>
    </source>
</evidence>
<evidence type="ECO:0000313" key="7">
    <source>
        <dbReference type="Proteomes" id="UP000525298"/>
    </source>
</evidence>
<dbReference type="RefSeq" id="WP_181552393.1">
    <property type="nucleotide sequence ID" value="NZ_JACDUS010000012.1"/>
</dbReference>
<feature type="region of interest" description="Disordered" evidence="4">
    <location>
        <begin position="278"/>
        <end position="301"/>
    </location>
</feature>
<sequence length="552" mass="61053">MYHSHFGFNVKPFQINADPAFLWLGEQHTEALSFLRYGVLENRGFLLLTGDVGTGKTTLLNALLQNLDDSNVLVARIPDPRLDLMDFINILADRLGMNESFASRGPFLISFEKFLNRQHYMGRNVLLIIDEAQRLTYELLEEIRALSNLEKPNAKLFNVFFVAQDEFNDMLLDHRSRAIRQRITLSYHLEPLNRKEVGEYIRHRQKVAGAQKDLFSKKAVERIYAFSGGFPRLINIICDHALLSAYAGDKKQISEDIVAECARDLKVRSFELPAGRSFAPLGPAGPNKKPESVPAPPAPRHKKSRLAIPALLVLLLIGGYGAYQWIPESAGWFVSTTERADTGRPAAGDVQSSGTLTMPENTAQAVSASPGDKTVEKTVNSRTAGKSPEETPSPDIRQSAQSAPTEIKPEPTSDIADDPAGPDKPEPETVARLDPGRYADQKFAVNFPNGVYSLDPDSVETLDRVKDLLVRNPGLQARVTGYSDSLGDRRYNLHLSRIRANIVKSYLIGNGVDAGRIDSEGLGQQNPVASNETAEGRARNRRVEIVFAPLSQ</sequence>
<dbReference type="PANTHER" id="PTHR35894:SF1">
    <property type="entry name" value="PHOSPHORIBULOKINASE _ URIDINE KINASE FAMILY"/>
    <property type="match status" value="1"/>
</dbReference>
<dbReference type="InterPro" id="IPR049945">
    <property type="entry name" value="AAA_22"/>
</dbReference>
<name>A0A7W0HLX4_9BACT</name>
<reference evidence="6 7" key="1">
    <citation type="submission" date="2020-07" db="EMBL/GenBank/DDBJ databases">
        <title>Genomic Encyclopedia of Type Strains, Phase IV (KMG-IV): sequencing the most valuable type-strain genomes for metagenomic binning, comparative biology and taxonomic classification.</title>
        <authorList>
            <person name="Goeker M."/>
        </authorList>
    </citation>
    <scope>NUCLEOTIDE SEQUENCE [LARGE SCALE GENOMIC DNA]</scope>
    <source>
        <strain evidence="6 7">DSM 17721</strain>
    </source>
</reference>
<organism evidence="6 7">
    <name type="scientific">Desulfosalsimonas propionicica</name>
    <dbReference type="NCBI Taxonomy" id="332175"/>
    <lineage>
        <taxon>Bacteria</taxon>
        <taxon>Pseudomonadati</taxon>
        <taxon>Thermodesulfobacteriota</taxon>
        <taxon>Desulfobacteria</taxon>
        <taxon>Desulfobacterales</taxon>
        <taxon>Desulfosalsimonadaceae</taxon>
        <taxon>Desulfosalsimonas</taxon>
    </lineage>
</organism>
<dbReference type="InterPro" id="IPR027417">
    <property type="entry name" value="P-loop_NTPase"/>
</dbReference>
<evidence type="ECO:0000256" key="1">
    <source>
        <dbReference type="ARBA" id="ARBA00004370"/>
    </source>
</evidence>
<evidence type="ECO:0000313" key="6">
    <source>
        <dbReference type="EMBL" id="MBA2882770.1"/>
    </source>
</evidence>
<feature type="region of interest" description="Disordered" evidence="4">
    <location>
        <begin position="342"/>
        <end position="437"/>
    </location>
</feature>
<dbReference type="CDD" id="cd00009">
    <property type="entry name" value="AAA"/>
    <property type="match status" value="1"/>
</dbReference>
<dbReference type="AlphaFoldDB" id="A0A7W0HLX4"/>
<proteinExistence type="predicted"/>
<dbReference type="SMART" id="SM00382">
    <property type="entry name" value="AAA"/>
    <property type="match status" value="1"/>
</dbReference>
<dbReference type="Gene3D" id="3.40.50.300">
    <property type="entry name" value="P-loop containing nucleotide triphosphate hydrolases"/>
    <property type="match status" value="1"/>
</dbReference>
<feature type="compositionally biased region" description="Basic and acidic residues" evidence="4">
    <location>
        <begin position="421"/>
        <end position="437"/>
    </location>
</feature>
<dbReference type="Pfam" id="PF00691">
    <property type="entry name" value="OmpA"/>
    <property type="match status" value="1"/>
</dbReference>
<dbReference type="InterPro" id="IPR006664">
    <property type="entry name" value="OMP_bac"/>
</dbReference>